<reference evidence="2" key="1">
    <citation type="journal article" date="2014" name="Int. J. Syst. Evol. Microbiol.">
        <title>Complete genome of a new Firmicutes species belonging to the dominant human colonic microbiota ('Ruminococcus bicirculans') reveals two chromosomes and a selective capacity to utilize plant glucans.</title>
        <authorList>
            <consortium name="NISC Comparative Sequencing Program"/>
            <person name="Wegmann U."/>
            <person name="Louis P."/>
            <person name="Goesmann A."/>
            <person name="Henrissat B."/>
            <person name="Duncan S.H."/>
            <person name="Flint H.J."/>
        </authorList>
    </citation>
    <scope>NUCLEOTIDE SEQUENCE</scope>
    <source>
        <strain evidence="2">CGMCC 1.15287</strain>
    </source>
</reference>
<reference evidence="2" key="4">
    <citation type="submission" date="2024-05" db="EMBL/GenBank/DDBJ databases">
        <authorList>
            <person name="Sun Q."/>
            <person name="Zhou Y."/>
        </authorList>
    </citation>
    <scope>NUCLEOTIDE SEQUENCE</scope>
    <source>
        <strain evidence="2">CGMCC 1.15287</strain>
    </source>
</reference>
<reference evidence="3 4" key="3">
    <citation type="submission" date="2020-08" db="EMBL/GenBank/DDBJ databases">
        <title>Genomic Encyclopedia of Type Strains, Phase IV (KMG-IV): sequencing the most valuable type-strain genomes for metagenomic binning, comparative biology and taxonomic classification.</title>
        <authorList>
            <person name="Goeker M."/>
        </authorList>
    </citation>
    <scope>NUCLEOTIDE SEQUENCE [LARGE SCALE GENOMIC DNA]</scope>
    <source>
        <strain evidence="3 4">DSM 100774</strain>
    </source>
</reference>
<dbReference type="EMBL" id="JACIEF010000002">
    <property type="protein sequence ID" value="MBB4107464.1"/>
    <property type="molecule type" value="Genomic_DNA"/>
</dbReference>
<gene>
    <name evidence="2" type="ORF">GCM10007422_11830</name>
    <name evidence="3" type="ORF">GGQ60_001445</name>
</gene>
<dbReference type="Gene3D" id="3.30.70.100">
    <property type="match status" value="1"/>
</dbReference>
<dbReference type="Pfam" id="PF03992">
    <property type="entry name" value="ABM"/>
    <property type="match status" value="1"/>
</dbReference>
<evidence type="ECO:0000313" key="2">
    <source>
        <dbReference type="EMBL" id="GGG99163.1"/>
    </source>
</evidence>
<dbReference type="InterPro" id="IPR050744">
    <property type="entry name" value="AI-2_Isomerase_LsrG"/>
</dbReference>
<sequence length="99" mass="11165">MNTSNIHVFAKWQVKEGQTGKVLALLKTAAEESRKEKGNLFYRVHQSTTDPDTIILFEGYTDEAALNEHRSSTHFQGIVIGQIVPLLEKREVILTTPLD</sequence>
<dbReference type="GO" id="GO:0005829">
    <property type="term" value="C:cytosol"/>
    <property type="evidence" value="ECO:0007669"/>
    <property type="project" value="TreeGrafter"/>
</dbReference>
<accession>A0A7W6P4E3</accession>
<evidence type="ECO:0000313" key="4">
    <source>
        <dbReference type="Proteomes" id="UP000532273"/>
    </source>
</evidence>
<dbReference type="PROSITE" id="PS51725">
    <property type="entry name" value="ABM"/>
    <property type="match status" value="1"/>
</dbReference>
<dbReference type="SUPFAM" id="SSF54909">
    <property type="entry name" value="Dimeric alpha+beta barrel"/>
    <property type="match status" value="1"/>
</dbReference>
<protein>
    <submittedName>
        <fullName evidence="2">Antibiotic biosynthesis monooxygenase</fullName>
    </submittedName>
    <submittedName>
        <fullName evidence="3">Quinol monooxygenase YgiN</fullName>
    </submittedName>
</protein>
<comment type="caution">
    <text evidence="3">The sequence shown here is derived from an EMBL/GenBank/DDBJ whole genome shotgun (WGS) entry which is preliminary data.</text>
</comment>
<dbReference type="GO" id="GO:0004497">
    <property type="term" value="F:monooxygenase activity"/>
    <property type="evidence" value="ECO:0007669"/>
    <property type="project" value="UniProtKB-KW"/>
</dbReference>
<dbReference type="PANTHER" id="PTHR33336">
    <property type="entry name" value="QUINOL MONOOXYGENASE YGIN-RELATED"/>
    <property type="match status" value="1"/>
</dbReference>
<evidence type="ECO:0000313" key="5">
    <source>
        <dbReference type="Proteomes" id="UP000642938"/>
    </source>
</evidence>
<reference evidence="5" key="2">
    <citation type="journal article" date="2019" name="Int. J. Syst. Evol. Microbiol.">
        <title>The Global Catalogue of Microorganisms (GCM) 10K type strain sequencing project: providing services to taxonomists for standard genome sequencing and annotation.</title>
        <authorList>
            <consortium name="The Broad Institute Genomics Platform"/>
            <consortium name="The Broad Institute Genome Sequencing Center for Infectious Disease"/>
            <person name="Wu L."/>
            <person name="Ma J."/>
        </authorList>
    </citation>
    <scope>NUCLEOTIDE SEQUENCE [LARGE SCALE GENOMIC DNA]</scope>
    <source>
        <strain evidence="5">CGMCC 1.15287</strain>
    </source>
</reference>
<evidence type="ECO:0000313" key="3">
    <source>
        <dbReference type="EMBL" id="MBB4107464.1"/>
    </source>
</evidence>
<proteinExistence type="predicted"/>
<dbReference type="AlphaFoldDB" id="A0A7W6P4E3"/>
<dbReference type="Proteomes" id="UP000532273">
    <property type="component" value="Unassembled WGS sequence"/>
</dbReference>
<evidence type="ECO:0000259" key="1">
    <source>
        <dbReference type="PROSITE" id="PS51725"/>
    </source>
</evidence>
<dbReference type="PANTHER" id="PTHR33336:SF3">
    <property type="entry name" value="ABM DOMAIN-CONTAINING PROTEIN"/>
    <property type="match status" value="1"/>
</dbReference>
<name>A0A7W6P4E3_9SPHI</name>
<dbReference type="InterPro" id="IPR011008">
    <property type="entry name" value="Dimeric_a/b-barrel"/>
</dbReference>
<keyword evidence="3" id="KW-0560">Oxidoreductase</keyword>
<dbReference type="Proteomes" id="UP000642938">
    <property type="component" value="Unassembled WGS sequence"/>
</dbReference>
<feature type="domain" description="ABM" evidence="1">
    <location>
        <begin position="6"/>
        <end position="94"/>
    </location>
</feature>
<keyword evidence="3" id="KW-0503">Monooxygenase</keyword>
<dbReference type="RefSeq" id="WP_183761518.1">
    <property type="nucleotide sequence ID" value="NZ_BMHZ01000001.1"/>
</dbReference>
<organism evidence="3 4">
    <name type="scientific">Pedobacter zeae</name>
    <dbReference type="NCBI Taxonomy" id="1737356"/>
    <lineage>
        <taxon>Bacteria</taxon>
        <taxon>Pseudomonadati</taxon>
        <taxon>Bacteroidota</taxon>
        <taxon>Sphingobacteriia</taxon>
        <taxon>Sphingobacteriales</taxon>
        <taxon>Sphingobacteriaceae</taxon>
        <taxon>Pedobacter</taxon>
    </lineage>
</organism>
<dbReference type="EMBL" id="BMHZ01000001">
    <property type="protein sequence ID" value="GGG99163.1"/>
    <property type="molecule type" value="Genomic_DNA"/>
</dbReference>
<dbReference type="InterPro" id="IPR007138">
    <property type="entry name" value="ABM_dom"/>
</dbReference>
<keyword evidence="5" id="KW-1185">Reference proteome</keyword>